<organism evidence="5 6">
    <name type="scientific">Saccoglossus kowalevskii</name>
    <name type="common">Acorn worm</name>
    <dbReference type="NCBI Taxonomy" id="10224"/>
    <lineage>
        <taxon>Eukaryota</taxon>
        <taxon>Metazoa</taxon>
        <taxon>Hemichordata</taxon>
        <taxon>Enteropneusta</taxon>
        <taxon>Harrimaniidae</taxon>
        <taxon>Saccoglossus</taxon>
    </lineage>
</organism>
<dbReference type="Gene3D" id="3.90.70.10">
    <property type="entry name" value="Cysteine proteinases"/>
    <property type="match status" value="1"/>
</dbReference>
<sequence length="107" mass="11564">AGVNFEHVKPDYVKGLCGSLKEDPKQKLPVRVHPIVFLPDTFDARTQWPNCPTIKEVRDQASCGSCWAFGAVEAMSDRYCIASGGDTNVHVSAEDLLTCCGFECGAG</sequence>
<reference evidence="6" key="1">
    <citation type="submission" date="2025-08" db="UniProtKB">
        <authorList>
            <consortium name="RefSeq"/>
        </authorList>
    </citation>
    <scope>IDENTIFICATION</scope>
    <source>
        <tissue evidence="6">Testes</tissue>
    </source>
</reference>
<evidence type="ECO:0000313" key="5">
    <source>
        <dbReference type="Proteomes" id="UP000694865"/>
    </source>
</evidence>
<dbReference type="RefSeq" id="XP_006824805.1">
    <property type="nucleotide sequence ID" value="XM_006824742.1"/>
</dbReference>
<feature type="non-terminal residue" evidence="6">
    <location>
        <position position="1"/>
    </location>
</feature>
<evidence type="ECO:0000259" key="4">
    <source>
        <dbReference type="Pfam" id="PF00112"/>
    </source>
</evidence>
<accession>A0ABM0MXR4</accession>
<feature type="domain" description="Peptidase C1A papain C-terminal" evidence="4">
    <location>
        <begin position="38"/>
        <end position="104"/>
    </location>
</feature>
<dbReference type="PROSITE" id="PS00139">
    <property type="entry name" value="THIOL_PROTEASE_CYS"/>
    <property type="match status" value="1"/>
</dbReference>
<proteinExistence type="predicted"/>
<evidence type="ECO:0000256" key="2">
    <source>
        <dbReference type="ARBA" id="ARBA00022801"/>
    </source>
</evidence>
<dbReference type="Proteomes" id="UP000694865">
    <property type="component" value="Unplaced"/>
</dbReference>
<dbReference type="InterPro" id="IPR000169">
    <property type="entry name" value="Pept_cys_AS"/>
</dbReference>
<keyword evidence="2" id="KW-0378">Hydrolase</keyword>
<dbReference type="GeneID" id="102810342"/>
<keyword evidence="5" id="KW-1185">Reference proteome</keyword>
<dbReference type="SUPFAM" id="SSF54001">
    <property type="entry name" value="Cysteine proteinases"/>
    <property type="match status" value="1"/>
</dbReference>
<name>A0ABM0MXR4_SACKO</name>
<gene>
    <name evidence="6" type="primary">LOC102810342</name>
</gene>
<keyword evidence="3" id="KW-0788">Thiol protease</keyword>
<dbReference type="Pfam" id="PF00112">
    <property type="entry name" value="Peptidase_C1"/>
    <property type="match status" value="1"/>
</dbReference>
<protein>
    <submittedName>
        <fullName evidence="6">Cathepsin B-like</fullName>
    </submittedName>
</protein>
<evidence type="ECO:0000256" key="1">
    <source>
        <dbReference type="ARBA" id="ARBA00022670"/>
    </source>
</evidence>
<keyword evidence="1" id="KW-0645">Protease</keyword>
<dbReference type="InterPro" id="IPR000668">
    <property type="entry name" value="Peptidase_C1A_C"/>
</dbReference>
<evidence type="ECO:0000313" key="6">
    <source>
        <dbReference type="RefSeq" id="XP_006824805.1"/>
    </source>
</evidence>
<dbReference type="InterPro" id="IPR038765">
    <property type="entry name" value="Papain-like_cys_pep_sf"/>
</dbReference>
<evidence type="ECO:0000256" key="3">
    <source>
        <dbReference type="ARBA" id="ARBA00022807"/>
    </source>
</evidence>